<dbReference type="Gene3D" id="3.30.930.10">
    <property type="entry name" value="Bira Bifunctional Protein, Domain 2"/>
    <property type="match status" value="1"/>
</dbReference>
<dbReference type="EMBL" id="NHYE01001397">
    <property type="protein sequence ID" value="PPQ96075.1"/>
    <property type="molecule type" value="Genomic_DNA"/>
</dbReference>
<keyword evidence="6" id="KW-0547">Nucleotide-binding</keyword>
<evidence type="ECO:0000256" key="11">
    <source>
        <dbReference type="ARBA" id="ARBA00049515"/>
    </source>
</evidence>
<keyword evidence="17" id="KW-1185">Reference proteome</keyword>
<evidence type="ECO:0000256" key="12">
    <source>
        <dbReference type="ARBA" id="ARBA00072369"/>
    </source>
</evidence>
<dbReference type="Pfam" id="PF02824">
    <property type="entry name" value="TGS"/>
    <property type="match status" value="1"/>
</dbReference>
<dbReference type="InterPro" id="IPR002320">
    <property type="entry name" value="Thr-tRNA-ligase_IIa"/>
</dbReference>
<dbReference type="CDD" id="cd00860">
    <property type="entry name" value="ThrRS_anticodon"/>
    <property type="match status" value="1"/>
</dbReference>
<comment type="catalytic activity">
    <reaction evidence="11">
        <text>tRNA(Thr) + L-threonine + ATP = L-threonyl-tRNA(Thr) + AMP + diphosphate + H(+)</text>
        <dbReference type="Rhea" id="RHEA:24624"/>
        <dbReference type="Rhea" id="RHEA-COMP:9670"/>
        <dbReference type="Rhea" id="RHEA-COMP:9704"/>
        <dbReference type="ChEBI" id="CHEBI:15378"/>
        <dbReference type="ChEBI" id="CHEBI:30616"/>
        <dbReference type="ChEBI" id="CHEBI:33019"/>
        <dbReference type="ChEBI" id="CHEBI:57926"/>
        <dbReference type="ChEBI" id="CHEBI:78442"/>
        <dbReference type="ChEBI" id="CHEBI:78534"/>
        <dbReference type="ChEBI" id="CHEBI:456215"/>
        <dbReference type="EC" id="6.1.1.3"/>
    </reaction>
</comment>
<evidence type="ECO:0000256" key="8">
    <source>
        <dbReference type="ARBA" id="ARBA00022917"/>
    </source>
</evidence>
<dbReference type="PROSITE" id="PS50862">
    <property type="entry name" value="AA_TRNA_LIGASE_II"/>
    <property type="match status" value="1"/>
</dbReference>
<evidence type="ECO:0000256" key="5">
    <source>
        <dbReference type="ARBA" id="ARBA00022598"/>
    </source>
</evidence>
<proteinExistence type="inferred from homology"/>
<dbReference type="Pfam" id="PF00587">
    <property type="entry name" value="tRNA-synt_2b"/>
    <property type="match status" value="1"/>
</dbReference>
<dbReference type="FunCoup" id="A0A409XZE6">
    <property type="interactions" value="294"/>
</dbReference>
<dbReference type="EC" id="6.1.1.3" evidence="3"/>
<dbReference type="GO" id="GO:0004829">
    <property type="term" value="F:threonine-tRNA ligase activity"/>
    <property type="evidence" value="ECO:0007669"/>
    <property type="project" value="UniProtKB-EC"/>
</dbReference>
<keyword evidence="9" id="KW-0030">Aminoacyl-tRNA synthetase</keyword>
<keyword evidence="8" id="KW-0648">Protein biosynthesis</keyword>
<feature type="compositionally biased region" description="Basic and acidic residues" evidence="13">
    <location>
        <begin position="20"/>
        <end position="30"/>
    </location>
</feature>
<dbReference type="Pfam" id="PF07973">
    <property type="entry name" value="tRNA_SAD"/>
    <property type="match status" value="1"/>
</dbReference>
<reference evidence="16 17" key="1">
    <citation type="journal article" date="2018" name="Evol. Lett.">
        <title>Horizontal gene cluster transfer increased hallucinogenic mushroom diversity.</title>
        <authorList>
            <person name="Reynolds H.T."/>
            <person name="Vijayakumar V."/>
            <person name="Gluck-Thaler E."/>
            <person name="Korotkin H.B."/>
            <person name="Matheny P.B."/>
            <person name="Slot J.C."/>
        </authorList>
    </citation>
    <scope>NUCLEOTIDE SEQUENCE [LARGE SCALE GENOMIC DNA]</scope>
    <source>
        <strain evidence="16 17">SRW20</strain>
    </source>
</reference>
<dbReference type="InterPro" id="IPR002314">
    <property type="entry name" value="aa-tRNA-synt_IIb"/>
</dbReference>
<dbReference type="GO" id="GO:0006435">
    <property type="term" value="P:threonyl-tRNA aminoacylation"/>
    <property type="evidence" value="ECO:0007669"/>
    <property type="project" value="InterPro"/>
</dbReference>
<evidence type="ECO:0000256" key="13">
    <source>
        <dbReference type="SAM" id="MobiDB-lite"/>
    </source>
</evidence>
<dbReference type="Gene3D" id="3.40.50.800">
    <property type="entry name" value="Anticodon-binding domain"/>
    <property type="match status" value="1"/>
</dbReference>
<dbReference type="NCBIfam" id="TIGR00418">
    <property type="entry name" value="thrS"/>
    <property type="match status" value="1"/>
</dbReference>
<dbReference type="CDD" id="cd00771">
    <property type="entry name" value="ThrRS_core"/>
    <property type="match status" value="1"/>
</dbReference>
<evidence type="ECO:0000256" key="2">
    <source>
        <dbReference type="ARBA" id="ARBA00008226"/>
    </source>
</evidence>
<dbReference type="PANTHER" id="PTHR11451">
    <property type="entry name" value="THREONINE-TRNA LIGASE"/>
    <property type="match status" value="1"/>
</dbReference>
<name>A0A409XZE6_9AGAR</name>
<dbReference type="InterPro" id="IPR047246">
    <property type="entry name" value="ThrRS_anticodon"/>
</dbReference>
<keyword evidence="5" id="KW-0436">Ligase</keyword>
<accession>A0A409XZE6</accession>
<dbReference type="InterPro" id="IPR004095">
    <property type="entry name" value="TGS"/>
</dbReference>
<dbReference type="InterPro" id="IPR012675">
    <property type="entry name" value="Beta-grasp_dom_sf"/>
</dbReference>
<dbReference type="STRING" id="231916.A0A409XZE6"/>
<dbReference type="AlphaFoldDB" id="A0A409XZE6"/>
<sequence>MAHPTASSSQGVQIPALESAHADDIKEPKGKKAKAAAAATGHPLELQPPPEFFDHRLKIFNELKAEYDAWVAAQPREEITVTLPDGSERKGKSWETSPMDIAKEVSKSLSERVVIAKVDGALWDLERPLEKSCKLELLDFEHPEGKKVFWHSSAHVLGEAAERHYGCHLCLGPPTDEGFFYEMATDRRVSVTNADYPALEKVSESAIKDKQKFERLVVSKEKLLEMFNYNKYKQYLIQTKVPDGTSTTVYRCGPMVDLCVGPHIPHTGKIKAFMVTKNSASYFLGDSNNDSLQRIYGISFPDKKQLSEYKAFLAEAAKRDHRKIGKEQELFFFNDLSPGSCFFLPHGTRIYNTLVELMREEYFKRGYQEVISPNMYNHKLWETSGHWQNYKDDMFVLDIEKEKWGLKPMNCPGHCLIFDSRDRSYKELPIRMAEFGIIHRNEASGALTGLTRVRRFVQDDTHVFCMPSQLEDEISALFDFMQHIYGLFGFEFHLELSTRPENYLGEIATWNVAEDQLTQALNRHYPGKWELNPGDGAFYGPKIDITIRDALRRSFQCATIQLDFQLPERFNLKYRSADESVMPRPVIIHRAILGSLERFIAIITEHFAGKWPFWLSPRQVLVIPVAAPYKEYAAEITDRLTSLGLFADVDNGENTLPKKIRNGEIAQYNFILVVGQEELDARSVNVRNRDDVGTKNKGEMVKLDTIVEQLVSLKKTRRLENKLL</sequence>
<dbReference type="InterPro" id="IPR018163">
    <property type="entry name" value="Thr/Ala-tRNA-synth_IIc_edit"/>
</dbReference>
<evidence type="ECO:0000259" key="15">
    <source>
        <dbReference type="PROSITE" id="PS51880"/>
    </source>
</evidence>
<dbReference type="GO" id="GO:0005739">
    <property type="term" value="C:mitochondrion"/>
    <property type="evidence" value="ECO:0007669"/>
    <property type="project" value="TreeGrafter"/>
</dbReference>
<keyword evidence="4" id="KW-0963">Cytoplasm</keyword>
<dbReference type="InterPro" id="IPR004154">
    <property type="entry name" value="Anticodon-bd"/>
</dbReference>
<comment type="subcellular location">
    <subcellularLocation>
        <location evidence="1">Cytoplasm</location>
    </subcellularLocation>
</comment>
<dbReference type="InParanoid" id="A0A409XZE6"/>
<evidence type="ECO:0000259" key="14">
    <source>
        <dbReference type="PROSITE" id="PS50862"/>
    </source>
</evidence>
<evidence type="ECO:0000256" key="9">
    <source>
        <dbReference type="ARBA" id="ARBA00023146"/>
    </source>
</evidence>
<dbReference type="PANTHER" id="PTHR11451:SF46">
    <property type="entry name" value="THREONINE--TRNA LIGASE"/>
    <property type="match status" value="1"/>
</dbReference>
<dbReference type="InterPro" id="IPR012947">
    <property type="entry name" value="tRNA_SAD"/>
</dbReference>
<dbReference type="FunFam" id="3.30.930.10:FF:000019">
    <property type="entry name" value="Threonine--tRNA ligase"/>
    <property type="match status" value="1"/>
</dbReference>
<dbReference type="HAMAP" id="MF_00184">
    <property type="entry name" value="Thr_tRNA_synth"/>
    <property type="match status" value="1"/>
</dbReference>
<dbReference type="SMART" id="SM00863">
    <property type="entry name" value="tRNA_SAD"/>
    <property type="match status" value="1"/>
</dbReference>
<organism evidence="16 17">
    <name type="scientific">Gymnopilus dilepis</name>
    <dbReference type="NCBI Taxonomy" id="231916"/>
    <lineage>
        <taxon>Eukaryota</taxon>
        <taxon>Fungi</taxon>
        <taxon>Dikarya</taxon>
        <taxon>Basidiomycota</taxon>
        <taxon>Agaricomycotina</taxon>
        <taxon>Agaricomycetes</taxon>
        <taxon>Agaricomycetidae</taxon>
        <taxon>Agaricales</taxon>
        <taxon>Agaricineae</taxon>
        <taxon>Hymenogastraceae</taxon>
        <taxon>Gymnopilus</taxon>
    </lineage>
</organism>
<dbReference type="Gene3D" id="3.30.980.10">
    <property type="entry name" value="Threonyl-trna Synthetase, Chain A, domain 2"/>
    <property type="match status" value="1"/>
</dbReference>
<dbReference type="SUPFAM" id="SSF81271">
    <property type="entry name" value="TGS-like"/>
    <property type="match status" value="1"/>
</dbReference>
<dbReference type="GO" id="GO:0005524">
    <property type="term" value="F:ATP binding"/>
    <property type="evidence" value="ECO:0007669"/>
    <property type="project" value="UniProtKB-KW"/>
</dbReference>
<dbReference type="SUPFAM" id="SSF55681">
    <property type="entry name" value="Class II aaRS and biotin synthetases"/>
    <property type="match status" value="1"/>
</dbReference>
<dbReference type="InterPro" id="IPR033728">
    <property type="entry name" value="ThrRS_core"/>
</dbReference>
<gene>
    <name evidence="16" type="ORF">CVT26_004707</name>
</gene>
<dbReference type="PROSITE" id="PS51880">
    <property type="entry name" value="TGS"/>
    <property type="match status" value="1"/>
</dbReference>
<evidence type="ECO:0000256" key="7">
    <source>
        <dbReference type="ARBA" id="ARBA00022840"/>
    </source>
</evidence>
<dbReference type="SUPFAM" id="SSF52954">
    <property type="entry name" value="Class II aaRS ABD-related"/>
    <property type="match status" value="1"/>
</dbReference>
<dbReference type="InterPro" id="IPR006195">
    <property type="entry name" value="aa-tRNA-synth_II"/>
</dbReference>
<dbReference type="InterPro" id="IPR012676">
    <property type="entry name" value="TGS-like"/>
</dbReference>
<evidence type="ECO:0000313" key="17">
    <source>
        <dbReference type="Proteomes" id="UP000284706"/>
    </source>
</evidence>
<evidence type="ECO:0000313" key="16">
    <source>
        <dbReference type="EMBL" id="PPQ96075.1"/>
    </source>
</evidence>
<dbReference type="PRINTS" id="PR01047">
    <property type="entry name" value="TRNASYNTHTHR"/>
</dbReference>
<comment type="caution">
    <text evidence="16">The sequence shown here is derived from an EMBL/GenBank/DDBJ whole genome shotgun (WGS) entry which is preliminary data.</text>
</comment>
<dbReference type="FunFam" id="3.10.20.30:FF:000006">
    <property type="entry name" value="Threonine--tRNA ligase, cytoplasmic"/>
    <property type="match status" value="1"/>
</dbReference>
<dbReference type="OrthoDB" id="5423599at2759"/>
<dbReference type="FunFam" id="3.40.50.800:FF:000003">
    <property type="entry name" value="Threonine--tRNA ligase 2, cytoplasmic"/>
    <property type="match status" value="1"/>
</dbReference>
<dbReference type="InterPro" id="IPR036621">
    <property type="entry name" value="Anticodon-bd_dom_sf"/>
</dbReference>
<keyword evidence="7" id="KW-0067">ATP-binding</keyword>
<dbReference type="Gene3D" id="3.10.20.30">
    <property type="match status" value="1"/>
</dbReference>
<dbReference type="CDD" id="cd01667">
    <property type="entry name" value="TGS_ThrRS"/>
    <property type="match status" value="1"/>
</dbReference>
<dbReference type="InterPro" id="IPR045864">
    <property type="entry name" value="aa-tRNA-synth_II/BPL/LPL"/>
</dbReference>
<feature type="region of interest" description="Disordered" evidence="13">
    <location>
        <begin position="1"/>
        <end position="47"/>
    </location>
</feature>
<dbReference type="Pfam" id="PF03129">
    <property type="entry name" value="HGTP_anticodon"/>
    <property type="match status" value="1"/>
</dbReference>
<evidence type="ECO:0000256" key="6">
    <source>
        <dbReference type="ARBA" id="ARBA00022741"/>
    </source>
</evidence>
<evidence type="ECO:0000256" key="3">
    <source>
        <dbReference type="ARBA" id="ARBA00013163"/>
    </source>
</evidence>
<dbReference type="Proteomes" id="UP000284706">
    <property type="component" value="Unassembled WGS sequence"/>
</dbReference>
<comment type="similarity">
    <text evidence="2">Belongs to the class-II aminoacyl-tRNA synthetase family.</text>
</comment>
<dbReference type="FunFam" id="3.30.980.10:FF:000005">
    <property type="entry name" value="Threonyl-tRNA synthetase, mitochondrial"/>
    <property type="match status" value="1"/>
</dbReference>
<protein>
    <recommendedName>
        <fullName evidence="12">Probable threonine--tRNA ligase, cytoplasmic</fullName>
        <ecNumber evidence="3">6.1.1.3</ecNumber>
    </recommendedName>
    <alternativeName>
        <fullName evidence="10">Threonyl-tRNA synthetase</fullName>
    </alternativeName>
</protein>
<feature type="compositionally biased region" description="Polar residues" evidence="13">
    <location>
        <begin position="1"/>
        <end position="12"/>
    </location>
</feature>
<evidence type="ECO:0000256" key="10">
    <source>
        <dbReference type="ARBA" id="ARBA00031900"/>
    </source>
</evidence>
<evidence type="ECO:0000256" key="4">
    <source>
        <dbReference type="ARBA" id="ARBA00022490"/>
    </source>
</evidence>
<feature type="domain" description="TGS" evidence="15">
    <location>
        <begin position="77"/>
        <end position="139"/>
    </location>
</feature>
<feature type="domain" description="Aminoacyl-transfer RNA synthetases class-II family profile" evidence="14">
    <location>
        <begin position="345"/>
        <end position="612"/>
    </location>
</feature>
<dbReference type="SUPFAM" id="SSF55186">
    <property type="entry name" value="ThrRS/AlaRS common domain"/>
    <property type="match status" value="1"/>
</dbReference>
<evidence type="ECO:0000256" key="1">
    <source>
        <dbReference type="ARBA" id="ARBA00004496"/>
    </source>
</evidence>